<name>A0ABR7KXM2_9SPHI</name>
<evidence type="ECO:0000313" key="1">
    <source>
        <dbReference type="EMBL" id="MBC6112821.1"/>
    </source>
</evidence>
<comment type="caution">
    <text evidence="1">The sequence shown here is derived from an EMBL/GenBank/DDBJ whole genome shotgun (WGS) entry which is preliminary data.</text>
</comment>
<accession>A0ABR7KXM2</accession>
<organism evidence="1 2">
    <name type="scientific">Pedobacter fastidiosus</name>
    <dbReference type="NCBI Taxonomy" id="2765361"/>
    <lineage>
        <taxon>Bacteria</taxon>
        <taxon>Pseudomonadati</taxon>
        <taxon>Bacteroidota</taxon>
        <taxon>Sphingobacteriia</taxon>
        <taxon>Sphingobacteriales</taxon>
        <taxon>Sphingobacteriaceae</taxon>
        <taxon>Pedobacter</taxon>
    </lineage>
</organism>
<dbReference type="EMBL" id="JACRYL010000027">
    <property type="protein sequence ID" value="MBC6112821.1"/>
    <property type="molecule type" value="Genomic_DNA"/>
</dbReference>
<evidence type="ECO:0000313" key="2">
    <source>
        <dbReference type="Proteomes" id="UP000652755"/>
    </source>
</evidence>
<keyword evidence="2" id="KW-1185">Reference proteome</keyword>
<sequence length="430" mass="49799">MDQKIGNGEWLIDYLQQQKAGGYDWVVYDTDNPITSKWDLHCFIDESEALDFAKEYQQIWNWHEAVPIGTMIYDLKELERFRSKESDLINNNGTSLKTRKAMNLNNLEDLKDEMKKLGFSDPLIAKMEEHMKNDDPAFKLYDEVKASRGQVDITLHFKQSGQSDYYYLNRLEAVHNQGKPLEEGQKYMVITKTEEGKNIVKKMENVGEAIDFFKQQKGNSELAVGKDAANKSMLANMEEGKINYVSRDFKREFYAPPLPQTFWLDHGKGFSKEQASNLVQGRSVYRDDLLSREGTPYKAWMQLDTEKERDRQNNLTFRQFTDAYGYDVKALLDDYKIKEMADPKKAESLVTALMNGNRPMVTVEKDGQETKMYLETAVRYSKLNFYAENGKPEKREQFQKETGLEMSNVFAKKMEQGKDKEVAQGQGMGV</sequence>
<proteinExistence type="predicted"/>
<reference evidence="1 2" key="1">
    <citation type="submission" date="2020-08" db="EMBL/GenBank/DDBJ databases">
        <authorList>
            <person name="Sun Q."/>
            <person name="Inoue M."/>
        </authorList>
    </citation>
    <scope>NUCLEOTIDE SEQUENCE [LARGE SCALE GENOMIC DNA]</scope>
    <source>
        <strain evidence="1 2">CCM 8938</strain>
    </source>
</reference>
<gene>
    <name evidence="1" type="ORF">H7U22_20550</name>
</gene>
<dbReference type="Proteomes" id="UP000652755">
    <property type="component" value="Unassembled WGS sequence"/>
</dbReference>
<protein>
    <submittedName>
        <fullName evidence="1">Uncharacterized protein</fullName>
    </submittedName>
</protein>